<sequence length="102" mass="11318">MTTGLFKSPETIAFACEAMRSKFLMADKYKPERKFAGHITLVRAEQGAAREEDVGTDYGISQVSDESKVYVVEGDHDTFVQGKSSAKTVAIINELIMETYKC</sequence>
<dbReference type="AlphaFoldDB" id="A0A2G9UJ45"/>
<dbReference type="OrthoDB" id="329835at2759"/>
<evidence type="ECO:0000313" key="2">
    <source>
        <dbReference type="Proteomes" id="UP000230423"/>
    </source>
</evidence>
<keyword evidence="2" id="KW-1185">Reference proteome</keyword>
<dbReference type="Proteomes" id="UP000230423">
    <property type="component" value="Unassembled WGS sequence"/>
</dbReference>
<dbReference type="SUPFAM" id="SSF53474">
    <property type="entry name" value="alpha/beta-Hydrolases"/>
    <property type="match status" value="1"/>
</dbReference>
<organism evidence="1 2">
    <name type="scientific">Teladorsagia circumcincta</name>
    <name type="common">Brown stomach worm</name>
    <name type="synonym">Ostertagia circumcincta</name>
    <dbReference type="NCBI Taxonomy" id="45464"/>
    <lineage>
        <taxon>Eukaryota</taxon>
        <taxon>Metazoa</taxon>
        <taxon>Ecdysozoa</taxon>
        <taxon>Nematoda</taxon>
        <taxon>Chromadorea</taxon>
        <taxon>Rhabditida</taxon>
        <taxon>Rhabditina</taxon>
        <taxon>Rhabditomorpha</taxon>
        <taxon>Strongyloidea</taxon>
        <taxon>Trichostrongylidae</taxon>
        <taxon>Teladorsagia</taxon>
    </lineage>
</organism>
<evidence type="ECO:0000313" key="1">
    <source>
        <dbReference type="EMBL" id="PIO70264.1"/>
    </source>
</evidence>
<dbReference type="EMBL" id="KZ346333">
    <property type="protein sequence ID" value="PIO70264.1"/>
    <property type="molecule type" value="Genomic_DNA"/>
</dbReference>
<name>A0A2G9UJ45_TELCI</name>
<evidence type="ECO:0008006" key="3">
    <source>
        <dbReference type="Google" id="ProtNLM"/>
    </source>
</evidence>
<protein>
    <recommendedName>
        <fullName evidence="3">Serine aminopeptidase S33 domain-containing protein</fullName>
    </recommendedName>
</protein>
<reference evidence="1 2" key="1">
    <citation type="submission" date="2015-09" db="EMBL/GenBank/DDBJ databases">
        <title>Draft genome of the parasitic nematode Teladorsagia circumcincta isolate WARC Sus (inbred).</title>
        <authorList>
            <person name="Mitreva M."/>
        </authorList>
    </citation>
    <scope>NUCLEOTIDE SEQUENCE [LARGE SCALE GENOMIC DNA]</scope>
    <source>
        <strain evidence="1 2">S</strain>
    </source>
</reference>
<accession>A0A2G9UJ45</accession>
<dbReference type="Gene3D" id="3.40.50.1820">
    <property type="entry name" value="alpha/beta hydrolase"/>
    <property type="match status" value="1"/>
</dbReference>
<dbReference type="InterPro" id="IPR029058">
    <property type="entry name" value="AB_hydrolase_fold"/>
</dbReference>
<gene>
    <name evidence="1" type="ORF">TELCIR_07894</name>
</gene>
<proteinExistence type="predicted"/>